<comment type="caution">
    <text evidence="1">The sequence shown here is derived from an EMBL/GenBank/DDBJ whole genome shotgun (WGS) entry which is preliminary data.</text>
</comment>
<dbReference type="EMBL" id="MIHH01000064">
    <property type="protein sequence ID" value="OIQ07559.1"/>
    <property type="molecule type" value="Genomic_DNA"/>
</dbReference>
<protein>
    <submittedName>
        <fullName evidence="1">Uncharacterized protein</fullName>
    </submittedName>
</protein>
<accession>A0A1J5JSM3</accession>
<sequence>MHAHDTNGIKMVLPVPAETLLNLPQVEPGVRIKPLLRQLLQDVALEEQALFGQVHLRF</sequence>
<evidence type="ECO:0000313" key="2">
    <source>
        <dbReference type="Proteomes" id="UP000182743"/>
    </source>
</evidence>
<dbReference type="AlphaFoldDB" id="A0A1J5JSM3"/>
<organism evidence="1 2">
    <name type="scientific">Neomoorella thermoacetica</name>
    <name type="common">Clostridium thermoaceticum</name>
    <dbReference type="NCBI Taxonomy" id="1525"/>
    <lineage>
        <taxon>Bacteria</taxon>
        <taxon>Bacillati</taxon>
        <taxon>Bacillota</taxon>
        <taxon>Clostridia</taxon>
        <taxon>Neomoorellales</taxon>
        <taxon>Neomoorellaceae</taxon>
        <taxon>Neomoorella</taxon>
    </lineage>
</organism>
<proteinExistence type="predicted"/>
<reference evidence="1 2" key="1">
    <citation type="submission" date="2016-08" db="EMBL/GenBank/DDBJ databases">
        <title>Genome-based comparison of Moorella thermoacetic strains.</title>
        <authorList>
            <person name="Poehlein A."/>
            <person name="Bengelsdorf F.R."/>
            <person name="Esser C."/>
            <person name="Duerre P."/>
            <person name="Daniel R."/>
        </authorList>
    </citation>
    <scope>NUCLEOTIDE SEQUENCE [LARGE SCALE GENOMIC DNA]</scope>
    <source>
        <strain evidence="1 2">DSM 11768</strain>
    </source>
</reference>
<dbReference type="Proteomes" id="UP000182743">
    <property type="component" value="Unassembled WGS sequence"/>
</dbReference>
<evidence type="ECO:0000313" key="1">
    <source>
        <dbReference type="EMBL" id="OIQ07559.1"/>
    </source>
</evidence>
<name>A0A1J5JSM3_NEOTH</name>
<gene>
    <name evidence="1" type="ORF">MOOR_28380</name>
</gene>